<feature type="region of interest" description="Disordered" evidence="1">
    <location>
        <begin position="30"/>
        <end position="55"/>
    </location>
</feature>
<proteinExistence type="predicted"/>
<keyword evidence="2" id="KW-0732">Signal</keyword>
<name>A0A914CJV5_9BILA</name>
<dbReference type="WBParaSite" id="ACRNAN_scaffold1161.g16382.t1">
    <property type="protein sequence ID" value="ACRNAN_scaffold1161.g16382.t1"/>
    <property type="gene ID" value="ACRNAN_scaffold1161.g16382"/>
</dbReference>
<feature type="signal peptide" evidence="2">
    <location>
        <begin position="1"/>
        <end position="17"/>
    </location>
</feature>
<reference evidence="4" key="1">
    <citation type="submission" date="2022-11" db="UniProtKB">
        <authorList>
            <consortium name="WormBaseParasite"/>
        </authorList>
    </citation>
    <scope>IDENTIFICATION</scope>
</reference>
<evidence type="ECO:0000256" key="2">
    <source>
        <dbReference type="SAM" id="SignalP"/>
    </source>
</evidence>
<feature type="compositionally biased region" description="Polar residues" evidence="1">
    <location>
        <begin position="45"/>
        <end position="54"/>
    </location>
</feature>
<evidence type="ECO:0000313" key="3">
    <source>
        <dbReference type="Proteomes" id="UP000887540"/>
    </source>
</evidence>
<sequence length="110" mass="12171">MKNTVLCMIFMFSLTYSQLQFNSGGLVHDIPSRDQAQPQPIPSADNENVQPRSNTTRHGHMCVPGQWCDESQHCCPATTGRFRCCPQLTECSADGLLCNPLSGTQAFEHV</sequence>
<dbReference type="Proteomes" id="UP000887540">
    <property type="component" value="Unplaced"/>
</dbReference>
<evidence type="ECO:0000313" key="4">
    <source>
        <dbReference type="WBParaSite" id="ACRNAN_scaffold1161.g16382.t1"/>
    </source>
</evidence>
<accession>A0A914CJV5</accession>
<dbReference type="AlphaFoldDB" id="A0A914CJV5"/>
<evidence type="ECO:0000256" key="1">
    <source>
        <dbReference type="SAM" id="MobiDB-lite"/>
    </source>
</evidence>
<organism evidence="3 4">
    <name type="scientific">Acrobeloides nanus</name>
    <dbReference type="NCBI Taxonomy" id="290746"/>
    <lineage>
        <taxon>Eukaryota</taxon>
        <taxon>Metazoa</taxon>
        <taxon>Ecdysozoa</taxon>
        <taxon>Nematoda</taxon>
        <taxon>Chromadorea</taxon>
        <taxon>Rhabditida</taxon>
        <taxon>Tylenchina</taxon>
        <taxon>Cephalobomorpha</taxon>
        <taxon>Cephaloboidea</taxon>
        <taxon>Cephalobidae</taxon>
        <taxon>Acrobeloides</taxon>
    </lineage>
</organism>
<feature type="chain" id="PRO_5037631430" evidence="2">
    <location>
        <begin position="18"/>
        <end position="110"/>
    </location>
</feature>
<protein>
    <submittedName>
        <fullName evidence="4">Granulins domain-containing protein</fullName>
    </submittedName>
</protein>
<keyword evidence="3" id="KW-1185">Reference proteome</keyword>